<dbReference type="Pfam" id="PF05145">
    <property type="entry name" value="AbrB"/>
    <property type="match status" value="1"/>
</dbReference>
<dbReference type="PANTHER" id="PTHR38457">
    <property type="entry name" value="REGULATOR ABRB-RELATED"/>
    <property type="match status" value="1"/>
</dbReference>
<feature type="transmembrane region" description="Helical" evidence="1">
    <location>
        <begin position="222"/>
        <end position="241"/>
    </location>
</feature>
<dbReference type="PANTHER" id="PTHR38457:SF1">
    <property type="entry name" value="REGULATOR ABRB-RELATED"/>
    <property type="match status" value="1"/>
</dbReference>
<dbReference type="PROSITE" id="PS51318">
    <property type="entry name" value="TAT"/>
    <property type="match status" value="1"/>
</dbReference>
<dbReference type="InterPro" id="IPR007820">
    <property type="entry name" value="AbrB_fam"/>
</dbReference>
<comment type="caution">
    <text evidence="2">The sequence shown here is derived from an EMBL/GenBank/DDBJ whole genome shotgun (WGS) entry which is preliminary data.</text>
</comment>
<feature type="transmembrane region" description="Helical" evidence="1">
    <location>
        <begin position="198"/>
        <end position="215"/>
    </location>
</feature>
<keyword evidence="1" id="KW-1133">Transmembrane helix</keyword>
<protein>
    <submittedName>
        <fullName evidence="2">Putative transport protein</fullName>
    </submittedName>
</protein>
<dbReference type="GO" id="GO:0016020">
    <property type="term" value="C:membrane"/>
    <property type="evidence" value="ECO:0007669"/>
    <property type="project" value="InterPro"/>
</dbReference>
<feature type="transmembrane region" description="Helical" evidence="1">
    <location>
        <begin position="277"/>
        <end position="298"/>
    </location>
</feature>
<sequence>MIPRGCPEVGASMTLSRRAFLWAALVLVSGLVAGLLAWAAFPAAVLLGPMLAAMAFALGGAPLEIPRWSFSAAQAVVGCLVAVTVTPATLAALGQQWLPMLVTIVHIIVSGALVGLALILWGTMPGSTAAWGASPGGAAAMSIMAESYGADMRMVAFMQYLRMFVVVLTASGVSRLVLGHAVEPAAGRVLSLGLDAPVLPLALTGLVIAAGLLLASRLRVPAGAMLLPMLLAAALGAGGLLRITLPAWLLWTTYACLGWHIGMRFTRSTVRHALRAIPQLLLATFLLMALCGLAAWMLTAWLGVDPLSAYLATSPGGLDSVVVIAAGSGCDVPFVMAQQTLRLFAVVLIGPLVARLLCRFDARRRGMGEAAAQGARR</sequence>
<dbReference type="InterPro" id="IPR017516">
    <property type="entry name" value="AbrB_dup"/>
</dbReference>
<evidence type="ECO:0000313" key="2">
    <source>
        <dbReference type="EMBL" id="KUG27866.1"/>
    </source>
</evidence>
<dbReference type="PIRSF" id="PIRSF038991">
    <property type="entry name" value="Protein_AbrB"/>
    <property type="match status" value="1"/>
</dbReference>
<name>A0A0W8G3Z5_9ZZZZ</name>
<accession>A0A0W8G3Z5</accession>
<feature type="transmembrane region" description="Helical" evidence="1">
    <location>
        <begin position="75"/>
        <end position="94"/>
    </location>
</feature>
<organism evidence="2">
    <name type="scientific">hydrocarbon metagenome</name>
    <dbReference type="NCBI Taxonomy" id="938273"/>
    <lineage>
        <taxon>unclassified sequences</taxon>
        <taxon>metagenomes</taxon>
        <taxon>ecological metagenomes</taxon>
    </lineage>
</organism>
<feature type="transmembrane region" description="Helical" evidence="1">
    <location>
        <begin position="20"/>
        <end position="40"/>
    </location>
</feature>
<evidence type="ECO:0000256" key="1">
    <source>
        <dbReference type="SAM" id="Phobius"/>
    </source>
</evidence>
<dbReference type="EMBL" id="LNQE01000279">
    <property type="protein sequence ID" value="KUG27866.1"/>
    <property type="molecule type" value="Genomic_DNA"/>
</dbReference>
<gene>
    <name evidence="2" type="ORF">ASZ90_002274</name>
</gene>
<dbReference type="AlphaFoldDB" id="A0A0W8G3Z5"/>
<dbReference type="GO" id="GO:0010468">
    <property type="term" value="P:regulation of gene expression"/>
    <property type="evidence" value="ECO:0007669"/>
    <property type="project" value="InterPro"/>
</dbReference>
<dbReference type="NCBIfam" id="TIGR03082">
    <property type="entry name" value="Gneg_AbrB_dup"/>
    <property type="match status" value="2"/>
</dbReference>
<feature type="transmembrane region" description="Helical" evidence="1">
    <location>
        <begin position="247"/>
        <end position="265"/>
    </location>
</feature>
<feature type="transmembrane region" description="Helical" evidence="1">
    <location>
        <begin position="160"/>
        <end position="178"/>
    </location>
</feature>
<keyword evidence="1" id="KW-0472">Membrane</keyword>
<reference evidence="2" key="1">
    <citation type="journal article" date="2015" name="Proc. Natl. Acad. Sci. U.S.A.">
        <title>Networks of energetic and metabolic interactions define dynamics in microbial communities.</title>
        <authorList>
            <person name="Embree M."/>
            <person name="Liu J.K."/>
            <person name="Al-Bassam M.M."/>
            <person name="Zengler K."/>
        </authorList>
    </citation>
    <scope>NUCLEOTIDE SEQUENCE</scope>
</reference>
<proteinExistence type="predicted"/>
<dbReference type="InterPro" id="IPR006311">
    <property type="entry name" value="TAT_signal"/>
</dbReference>
<keyword evidence="1" id="KW-0812">Transmembrane</keyword>
<feature type="transmembrane region" description="Helical" evidence="1">
    <location>
        <begin position="100"/>
        <end position="121"/>
    </location>
</feature>
<feature type="transmembrane region" description="Helical" evidence="1">
    <location>
        <begin position="341"/>
        <end position="358"/>
    </location>
</feature>